<dbReference type="KEGG" id="dmp:FAK_04630"/>
<dbReference type="RefSeq" id="WP_338605054.1">
    <property type="nucleotide sequence ID" value="NZ_AP028679.1"/>
</dbReference>
<gene>
    <name evidence="1" type="ORF">FAK_04630</name>
</gene>
<accession>A0AAU9EX61</accession>
<name>A0AAU9EX61_9BACT</name>
<sequence length="1539" mass="174306">MPDVVAKAALPPEVRRFSGLYRFIDPERFAELGIDPEDVPLGTYPAEDHPPFLPDRLGGNAYGLGLFEQATLPPEQASLVEGLDLADSEAVAANHRQLNDIFKRLGLLIRYTSQGAPFFLIPRQFVAHFLVEVRARADEIIAFLSGLMVRRLRETMRVGLLSAESELLLPELASRMPHLEFVVLESLEQVAANREPLEAVVLVEDPWEFFAERLRRAGWDTPNDRRGREDLGYFAAGRLYDLLAEGGELMILADRPLASTNDTMQVSFKNQLEFKRFLMFSHVYRTRRRYQSGAGMSLEVNRFDFYSFLSGLGVYHETVEGLLEGRSLAYLEPQEIDGLTHQDLPLPRGSDERLLNSWSRWFGAFFSQQHLGTALPEAQERAWAAQYVLEGSFPETLCTFQGARRQPPETLAAIASRVRRKRIAGCDRELLAAYKDSFAYVLRVLDILERVRQGTYTELPGLELSRLRKPFETVVHQSQLKDVRRLMELAPRLARLEQRLNPGKLLGPRTPVLDNLEKLSLMGVEAAPLLQLYLMVLGHSTMTRVTFGKLPENSLGPLTDLSGYQDLAEAVEVVRLYRLLSVAEAAAANPGALSRGQAWEMFTLYDKCIRVLTEPELTWDDILDEQISQVGGVQAKATRKLLKLFGLFEHLEDWQRLEMAGPREKEALAGFDQLRLERVNQVIELVQQLRRFVEHFYAGDSSVRPYFFRALLVSELHGSGRLLPSLGTAASFTLLWICVHLSEKHLINFNPLLANGDEDELAGRLAKLRRALLAFSPQDLPPDHLARLRRSLATGGEAYLGDSGIYFSLDPATVALMPHFMDPHQELSRLGQLVSHTQSQALAEVPARRLAEMDRCCHELECFLRAQPQPQPGELAQMSEELRRLRTRLERHLLDELLVLPRFSLNLGRLLRRCPRIMERLLPQDAQHPMTRRRLAAAAKLSAMGLRRLEGFQDMQLSHEMARQEFGAAAAGIVGATPLQFQRLTASLAQLLDVQPYLGRLMMLAVLLYEEGEPPAPESLEDSVMLAHLDLTTVQHQDLAFLLEHQGLFRQIIFGEACLVGLQPLLENNDPPMVEVLFIMAVVCGAARREGYLTEDLLERYFALLDLVRRLSRKRTPARQAQDDLVADNARRRLALERYLEVQTDGSPATSLRYLMENTRLPDEGRESWLAQGRVLTGINRLLQLRGLVLVDCQDLFMLYNEVPLKYIYRLKALRSVGVTHFERDLYEGRRVLRGLEQVRPEVQEFLLQALSDSAQAVRLAYFAPAAERLTYLNQVRLLVLGLAAAGLVSQGDGRPVTVSFAPLARVMGRKFEMVNELVSSLDAKALVQNPEDLKRLVGAKEGLSLILAARGNKVSLAAEDSLRLDRKIEAVRRASSPGKLKRLYHDELKKLSLTAHRNVDYQQRLEEAFQASLERLGSAMLERVGQTMAAVEDLARLEEVFKLAWEQGQELPLGPDRQGSLRDLFEMNAERLRAQLLERLTARLERVGSFQELDELWQRAKNKLAEQSRYVGQPFHLEVARRFDRRAQELRGRARPTL</sequence>
<proteinExistence type="predicted"/>
<reference evidence="2" key="1">
    <citation type="journal article" date="2023" name="Arch. Microbiol.">
        <title>Desulfoferula mesophilus gen. nov. sp. nov., a mesophilic sulfate-reducing bacterium isolated from a brackish lake sediment.</title>
        <authorList>
            <person name="Watanabe T."/>
            <person name="Yabe T."/>
            <person name="Tsuji J.M."/>
            <person name="Fukui M."/>
        </authorList>
    </citation>
    <scope>NUCLEOTIDE SEQUENCE [LARGE SCALE GENOMIC DNA]</scope>
    <source>
        <strain evidence="2">12FAK</strain>
    </source>
</reference>
<dbReference type="Proteomes" id="UP001366166">
    <property type="component" value="Chromosome"/>
</dbReference>
<evidence type="ECO:0000313" key="2">
    <source>
        <dbReference type="Proteomes" id="UP001366166"/>
    </source>
</evidence>
<keyword evidence="2" id="KW-1185">Reference proteome</keyword>
<protein>
    <submittedName>
        <fullName evidence="1">Uncharacterized protein</fullName>
    </submittedName>
</protein>
<organism evidence="1 2">
    <name type="scientific">Desulfoferula mesophila</name>
    <dbReference type="NCBI Taxonomy" id="3058419"/>
    <lineage>
        <taxon>Bacteria</taxon>
        <taxon>Pseudomonadati</taxon>
        <taxon>Thermodesulfobacteriota</taxon>
        <taxon>Desulfarculia</taxon>
        <taxon>Desulfarculales</taxon>
        <taxon>Desulfarculaceae</taxon>
        <taxon>Desulfoferula</taxon>
    </lineage>
</organism>
<evidence type="ECO:0000313" key="1">
    <source>
        <dbReference type="EMBL" id="BEQ13397.1"/>
    </source>
</evidence>
<dbReference type="EMBL" id="AP028679">
    <property type="protein sequence ID" value="BEQ13397.1"/>
    <property type="molecule type" value="Genomic_DNA"/>
</dbReference>